<comment type="caution">
    <text evidence="8">Lacks conserved residue(s) required for the propagation of feature annotation.</text>
</comment>
<keyword evidence="7 8" id="KW-1015">Disulfide bond</keyword>
<dbReference type="EMBL" id="BGPR01025932">
    <property type="protein sequence ID" value="GBN95238.1"/>
    <property type="molecule type" value="Genomic_DNA"/>
</dbReference>
<dbReference type="Proteomes" id="UP000499080">
    <property type="component" value="Unassembled WGS sequence"/>
</dbReference>
<dbReference type="CDD" id="cd00112">
    <property type="entry name" value="LDLa"/>
    <property type="match status" value="2"/>
</dbReference>
<dbReference type="GO" id="GO:0016192">
    <property type="term" value="P:vesicle-mediated transport"/>
    <property type="evidence" value="ECO:0007669"/>
    <property type="project" value="UniProtKB-ARBA"/>
</dbReference>
<evidence type="ECO:0000256" key="3">
    <source>
        <dbReference type="ARBA" id="ARBA00022692"/>
    </source>
</evidence>
<feature type="disulfide bond" evidence="8">
    <location>
        <begin position="57"/>
        <end position="72"/>
    </location>
</feature>
<keyword evidence="4" id="KW-0677">Repeat</keyword>
<dbReference type="InterPro" id="IPR002172">
    <property type="entry name" value="LDrepeatLR_classA_rpt"/>
</dbReference>
<keyword evidence="6" id="KW-0472">Membrane</keyword>
<accession>A0A4Y2T3P2</accession>
<dbReference type="Gene3D" id="4.10.1220.10">
    <property type="entry name" value="EGF-type module"/>
    <property type="match status" value="1"/>
</dbReference>
<evidence type="ECO:0000256" key="6">
    <source>
        <dbReference type="ARBA" id="ARBA00023136"/>
    </source>
</evidence>
<keyword evidence="3" id="KW-0812">Transmembrane</keyword>
<organism evidence="11 12">
    <name type="scientific">Araneus ventricosus</name>
    <name type="common">Orbweaver spider</name>
    <name type="synonym">Epeira ventricosa</name>
    <dbReference type="NCBI Taxonomy" id="182803"/>
    <lineage>
        <taxon>Eukaryota</taxon>
        <taxon>Metazoa</taxon>
        <taxon>Ecdysozoa</taxon>
        <taxon>Arthropoda</taxon>
        <taxon>Chelicerata</taxon>
        <taxon>Arachnida</taxon>
        <taxon>Araneae</taxon>
        <taxon>Araneomorphae</taxon>
        <taxon>Entelegynae</taxon>
        <taxon>Araneoidea</taxon>
        <taxon>Araneidae</taxon>
        <taxon>Araneus</taxon>
    </lineage>
</organism>
<evidence type="ECO:0000313" key="12">
    <source>
        <dbReference type="Proteomes" id="UP000499080"/>
    </source>
</evidence>
<feature type="signal peptide" evidence="9">
    <location>
        <begin position="1"/>
        <end position="24"/>
    </location>
</feature>
<comment type="caution">
    <text evidence="11">The sequence shown here is derived from an EMBL/GenBank/DDBJ whole genome shotgun (WGS) entry which is preliminary data.</text>
</comment>
<dbReference type="PROSITE" id="PS01209">
    <property type="entry name" value="LDLRA_1"/>
    <property type="match status" value="2"/>
</dbReference>
<sequence length="195" mass="22429">MTVRFNQFTLLCFLFIISITKTYTETLQQSLLRDIKPCKVDQFRCSNSQCIDGHGLCDGSRNCYDGSDERLCDEYGCSGSRPIACKKGSYYKCLPSSFVCNGHHDCKDHSDERNCREGIKTYMSASYAHRGKYLAQNWMHQLRRKEQPLRKWGADVRRIAVALYLSDDKAFHTDNTIRDELGNELSVNLLSRMAL</sequence>
<keyword evidence="5" id="KW-1133">Transmembrane helix</keyword>
<comment type="subcellular location">
    <subcellularLocation>
        <location evidence="2">Endomembrane system</location>
    </subcellularLocation>
    <subcellularLocation>
        <location evidence="1">Membrane</location>
        <topology evidence="1">Single-pass membrane protein</topology>
    </subcellularLocation>
</comment>
<evidence type="ECO:0000313" key="10">
    <source>
        <dbReference type="EMBL" id="GBN95232.1"/>
    </source>
</evidence>
<name>A0A4Y2T3P2_ARAVE</name>
<dbReference type="PANTHER" id="PTHR24270">
    <property type="entry name" value="LOW-DENSITY LIPOPROTEIN RECEPTOR-RELATED"/>
    <property type="match status" value="1"/>
</dbReference>
<evidence type="ECO:0000256" key="8">
    <source>
        <dbReference type="PROSITE-ProRule" id="PRU00124"/>
    </source>
</evidence>
<feature type="disulfide bond" evidence="8">
    <location>
        <begin position="38"/>
        <end position="50"/>
    </location>
</feature>
<evidence type="ECO:0000256" key="1">
    <source>
        <dbReference type="ARBA" id="ARBA00004167"/>
    </source>
</evidence>
<dbReference type="SMART" id="SM00192">
    <property type="entry name" value="LDLa"/>
    <property type="match status" value="2"/>
</dbReference>
<dbReference type="InterPro" id="IPR050685">
    <property type="entry name" value="LDLR"/>
</dbReference>
<feature type="chain" id="PRO_5036362172" evidence="9">
    <location>
        <begin position="25"/>
        <end position="195"/>
    </location>
</feature>
<reference evidence="11 12" key="1">
    <citation type="journal article" date="2019" name="Sci. Rep.">
        <title>Orb-weaving spider Araneus ventricosus genome elucidates the spidroin gene catalogue.</title>
        <authorList>
            <person name="Kono N."/>
            <person name="Nakamura H."/>
            <person name="Ohtoshi R."/>
            <person name="Moran D.A.P."/>
            <person name="Shinohara A."/>
            <person name="Yoshida Y."/>
            <person name="Fujiwara M."/>
            <person name="Mori M."/>
            <person name="Tomita M."/>
            <person name="Arakawa K."/>
        </authorList>
    </citation>
    <scope>NUCLEOTIDE SEQUENCE [LARGE SCALE GENOMIC DNA]</scope>
</reference>
<evidence type="ECO:0000256" key="5">
    <source>
        <dbReference type="ARBA" id="ARBA00022989"/>
    </source>
</evidence>
<feature type="disulfide bond" evidence="8">
    <location>
        <begin position="100"/>
        <end position="115"/>
    </location>
</feature>
<dbReference type="PROSITE" id="PS50068">
    <property type="entry name" value="LDLRA_2"/>
    <property type="match status" value="2"/>
</dbReference>
<evidence type="ECO:0000256" key="7">
    <source>
        <dbReference type="ARBA" id="ARBA00023157"/>
    </source>
</evidence>
<evidence type="ECO:0000256" key="2">
    <source>
        <dbReference type="ARBA" id="ARBA00004308"/>
    </source>
</evidence>
<evidence type="ECO:0000256" key="4">
    <source>
        <dbReference type="ARBA" id="ARBA00022737"/>
    </source>
</evidence>
<dbReference type="SUPFAM" id="SSF57424">
    <property type="entry name" value="LDL receptor-like module"/>
    <property type="match status" value="2"/>
</dbReference>
<dbReference type="OrthoDB" id="6417921at2759"/>
<dbReference type="EMBL" id="BGPR01025929">
    <property type="protein sequence ID" value="GBN95232.1"/>
    <property type="molecule type" value="Genomic_DNA"/>
</dbReference>
<keyword evidence="12" id="KW-1185">Reference proteome</keyword>
<dbReference type="InterPro" id="IPR023415">
    <property type="entry name" value="LDLR_class-A_CS"/>
</dbReference>
<evidence type="ECO:0000256" key="9">
    <source>
        <dbReference type="SAM" id="SignalP"/>
    </source>
</evidence>
<dbReference type="AlphaFoldDB" id="A0A4Y2T3P2"/>
<protein>
    <submittedName>
        <fullName evidence="11">Uncharacterized protein</fullName>
    </submittedName>
</protein>
<dbReference type="Pfam" id="PF00057">
    <property type="entry name" value="Ldl_recept_a"/>
    <property type="match status" value="2"/>
</dbReference>
<dbReference type="Gene3D" id="4.10.400.10">
    <property type="entry name" value="Low-density Lipoprotein Receptor"/>
    <property type="match status" value="1"/>
</dbReference>
<dbReference type="GO" id="GO:0012505">
    <property type="term" value="C:endomembrane system"/>
    <property type="evidence" value="ECO:0007669"/>
    <property type="project" value="UniProtKB-SubCell"/>
</dbReference>
<proteinExistence type="predicted"/>
<keyword evidence="9" id="KW-0732">Signal</keyword>
<evidence type="ECO:0000313" key="11">
    <source>
        <dbReference type="EMBL" id="GBN95238.1"/>
    </source>
</evidence>
<dbReference type="PRINTS" id="PR00261">
    <property type="entry name" value="LDLRECEPTOR"/>
</dbReference>
<dbReference type="GO" id="GO:0005886">
    <property type="term" value="C:plasma membrane"/>
    <property type="evidence" value="ECO:0007669"/>
    <property type="project" value="TreeGrafter"/>
</dbReference>
<gene>
    <name evidence="10" type="ORF">AVEN_228068_1</name>
    <name evidence="11" type="ORF">AVEN_250362_1</name>
</gene>
<feature type="disulfide bond" evidence="8">
    <location>
        <begin position="45"/>
        <end position="63"/>
    </location>
</feature>
<dbReference type="InterPro" id="IPR036055">
    <property type="entry name" value="LDL_receptor-like_sf"/>
</dbReference>